<dbReference type="AlphaFoldDB" id="A0A418ZQ85"/>
<name>A0A418ZQ85_9RHOB</name>
<evidence type="ECO:0000313" key="2">
    <source>
        <dbReference type="EMBL" id="RJK96237.1"/>
    </source>
</evidence>
<proteinExistence type="predicted"/>
<gene>
    <name evidence="2" type="ORF">D3P06_17735</name>
</gene>
<keyword evidence="3" id="KW-1185">Reference proteome</keyword>
<comment type="caution">
    <text evidence="2">The sequence shown here is derived from an EMBL/GenBank/DDBJ whole genome shotgun (WGS) entry which is preliminary data.</text>
</comment>
<dbReference type="InterPro" id="IPR022789">
    <property type="entry name" value="ParD"/>
</dbReference>
<reference evidence="2 3" key="1">
    <citation type="submission" date="2018-09" db="EMBL/GenBank/DDBJ databases">
        <title>Paracoccus onubensis nov. sp. a moderate halophilic bacterium isolated from Gruta de las Maravillas (Aracena, Spain).</title>
        <authorList>
            <person name="Jurado V."/>
            <person name="Gutierrez-Patricio S."/>
            <person name="Gonzalez-Pimentel J.L."/>
            <person name="Laiz L."/>
            <person name="Saiz-Jimenez C."/>
        </authorList>
    </citation>
    <scope>NUCLEOTIDE SEQUENCE [LARGE SCALE GENOMIC DNA]</scope>
    <source>
        <strain evidence="2 3">DSM 19484</strain>
    </source>
</reference>
<feature type="non-terminal residue" evidence="2">
    <location>
        <position position="1"/>
    </location>
</feature>
<protein>
    <submittedName>
        <fullName evidence="2">Type II toxin-antitoxin system ParD family antitoxin</fullName>
    </submittedName>
</protein>
<sequence length="35" mass="3853">KALQDALIAGEQSGEPRPFDFDGFKARKRAEFEAG</sequence>
<dbReference type="Pfam" id="PF03693">
    <property type="entry name" value="ParD_antitoxin"/>
    <property type="match status" value="1"/>
</dbReference>
<dbReference type="Proteomes" id="UP000285530">
    <property type="component" value="Unassembled WGS sequence"/>
</dbReference>
<feature type="region of interest" description="Disordered" evidence="1">
    <location>
        <begin position="1"/>
        <end position="22"/>
    </location>
</feature>
<organism evidence="2 3">
    <name type="scientific">Paracoccus aestuarii</name>
    <dbReference type="NCBI Taxonomy" id="453842"/>
    <lineage>
        <taxon>Bacteria</taxon>
        <taxon>Pseudomonadati</taxon>
        <taxon>Pseudomonadota</taxon>
        <taxon>Alphaproteobacteria</taxon>
        <taxon>Rhodobacterales</taxon>
        <taxon>Paracoccaceae</taxon>
        <taxon>Paracoccus</taxon>
    </lineage>
</organism>
<evidence type="ECO:0000256" key="1">
    <source>
        <dbReference type="SAM" id="MobiDB-lite"/>
    </source>
</evidence>
<evidence type="ECO:0000313" key="3">
    <source>
        <dbReference type="Proteomes" id="UP000285530"/>
    </source>
</evidence>
<accession>A0A418ZQ85</accession>
<dbReference type="EMBL" id="QZEV01000162">
    <property type="protein sequence ID" value="RJK96237.1"/>
    <property type="molecule type" value="Genomic_DNA"/>
</dbReference>